<dbReference type="Proteomes" id="UP001461498">
    <property type="component" value="Unassembled WGS sequence"/>
</dbReference>
<dbReference type="PANTHER" id="PTHR16650">
    <property type="entry name" value="C21ORF13-RELATED"/>
    <property type="match status" value="1"/>
</dbReference>
<sequence>MESESISPSPVLRVTTDISEVKENNECIRHSYSKPSSRESRNNFQGNAFMRKKTLHPLHCCNPYQGKLNMGGTYINVQDAKSNVSTFTQRIMSAKLLRVKQLQNQLAESQARITELVNENKLLKTLQRRQDNALKKYEGSQEQLPQLIKSHNEEIRVINSKFKQLKLNYRILENKLKERDTELMNLREQHKHLIKLSRDKQLGDREKLAKKVAEMESVVKSQQEKIQLLTRKIELEGKNYRHRLNLEISKHKETQEELREARKTINNLKSSLEGARYVNKTVSKKMFQRSVHENQAASRTSLPAPPPTVSIRQPQRLVHSETALNGDEDSDSDSFSFGLQNIPQNVEEDSCSDRSDSNIGENTTIRLFNKSKNTNNRSINLSEKLSRVNNDNNLTSSNDGLQKVNQISDVRPVNHVKTVIKSVENKLSLNKADTNDLKNINEPKQRIPNKVTQNSIRILHRRNSTPTVLPMLQNLTQESQNNITRNSSFKPSISLESVKTDSSDKRSKNNTSTSPDDIIVADSYDVELKNIQKEIEKELENTTYNKIEDEKAIILPNETLSHSMEAAIEELERKFKIFDMPKIRKETEDDLNKIVDRACRNLMEEDKDINSDNHINNNKTIDDTDNFLFNLENSTKKLENHQPDLVLAESKKADLLKALNNIDSNNEISGYFHDKKDENFKSNFLNKTSGQVSNSIGNNLGKRDLIKEIFREDSGAVSTK</sequence>
<dbReference type="InterPro" id="IPR026188">
    <property type="entry name" value="Lebercilin-like"/>
</dbReference>
<keyword evidence="2 3" id="KW-0175">Coiled coil</keyword>
<feature type="domain" description="Lebercilin" evidence="5">
    <location>
        <begin position="88"/>
        <end position="273"/>
    </location>
</feature>
<accession>A0AAW1CPH0</accession>
<proteinExistence type="inferred from homology"/>
<dbReference type="Pfam" id="PF15619">
    <property type="entry name" value="Lebercilin"/>
    <property type="match status" value="1"/>
</dbReference>
<evidence type="ECO:0000256" key="1">
    <source>
        <dbReference type="ARBA" id="ARBA00010229"/>
    </source>
</evidence>
<feature type="compositionally biased region" description="Polar residues" evidence="4">
    <location>
        <begin position="478"/>
        <end position="497"/>
    </location>
</feature>
<name>A0AAW1CPH0_9HEMI</name>
<dbReference type="PANTHER" id="PTHR16650:SF6">
    <property type="entry name" value="GH21622P"/>
    <property type="match status" value="1"/>
</dbReference>
<feature type="region of interest" description="Disordered" evidence="4">
    <location>
        <begin position="290"/>
        <end position="312"/>
    </location>
</feature>
<evidence type="ECO:0000256" key="2">
    <source>
        <dbReference type="ARBA" id="ARBA00023054"/>
    </source>
</evidence>
<dbReference type="GO" id="GO:0005930">
    <property type="term" value="C:axoneme"/>
    <property type="evidence" value="ECO:0007669"/>
    <property type="project" value="TreeGrafter"/>
</dbReference>
<dbReference type="EMBL" id="JAPXFL010000012">
    <property type="protein sequence ID" value="KAK9498708.1"/>
    <property type="molecule type" value="Genomic_DNA"/>
</dbReference>
<keyword evidence="7" id="KW-1185">Reference proteome</keyword>
<reference evidence="6 7" key="1">
    <citation type="submission" date="2022-12" db="EMBL/GenBank/DDBJ databases">
        <title>Chromosome-level genome assembly of true bugs.</title>
        <authorList>
            <person name="Ma L."/>
            <person name="Li H."/>
        </authorList>
    </citation>
    <scope>NUCLEOTIDE SEQUENCE [LARGE SCALE GENOMIC DNA]</scope>
    <source>
        <strain evidence="6">Lab_2022b</strain>
    </source>
</reference>
<protein>
    <recommendedName>
        <fullName evidence="5">Lebercilin domain-containing protein</fullName>
    </recommendedName>
</protein>
<feature type="compositionally biased region" description="Basic and acidic residues" evidence="4">
    <location>
        <begin position="498"/>
        <end position="507"/>
    </location>
</feature>
<evidence type="ECO:0000313" key="7">
    <source>
        <dbReference type="Proteomes" id="UP001461498"/>
    </source>
</evidence>
<evidence type="ECO:0000256" key="4">
    <source>
        <dbReference type="SAM" id="MobiDB-lite"/>
    </source>
</evidence>
<evidence type="ECO:0000313" key="6">
    <source>
        <dbReference type="EMBL" id="KAK9498708.1"/>
    </source>
</evidence>
<feature type="region of interest" description="Disordered" evidence="4">
    <location>
        <begin position="478"/>
        <end position="518"/>
    </location>
</feature>
<evidence type="ECO:0000256" key="3">
    <source>
        <dbReference type="SAM" id="Coils"/>
    </source>
</evidence>
<comment type="caution">
    <text evidence="6">The sequence shown here is derived from an EMBL/GenBank/DDBJ whole genome shotgun (WGS) entry which is preliminary data.</text>
</comment>
<organism evidence="6 7">
    <name type="scientific">Rhynocoris fuscipes</name>
    <dbReference type="NCBI Taxonomy" id="488301"/>
    <lineage>
        <taxon>Eukaryota</taxon>
        <taxon>Metazoa</taxon>
        <taxon>Ecdysozoa</taxon>
        <taxon>Arthropoda</taxon>
        <taxon>Hexapoda</taxon>
        <taxon>Insecta</taxon>
        <taxon>Pterygota</taxon>
        <taxon>Neoptera</taxon>
        <taxon>Paraneoptera</taxon>
        <taxon>Hemiptera</taxon>
        <taxon>Heteroptera</taxon>
        <taxon>Panheteroptera</taxon>
        <taxon>Cimicomorpha</taxon>
        <taxon>Reduviidae</taxon>
        <taxon>Harpactorinae</taxon>
        <taxon>Harpactorini</taxon>
        <taxon>Rhynocoris</taxon>
    </lineage>
</organism>
<dbReference type="AlphaFoldDB" id="A0AAW1CPH0"/>
<comment type="similarity">
    <text evidence="1">Belongs to the LCA5 family.</text>
</comment>
<gene>
    <name evidence="6" type="ORF">O3M35_003282</name>
</gene>
<dbReference type="GO" id="GO:0042073">
    <property type="term" value="P:intraciliary transport"/>
    <property type="evidence" value="ECO:0007669"/>
    <property type="project" value="TreeGrafter"/>
</dbReference>
<feature type="coiled-coil region" evidence="3">
    <location>
        <begin position="92"/>
        <end position="271"/>
    </location>
</feature>
<evidence type="ECO:0000259" key="5">
    <source>
        <dbReference type="Pfam" id="PF15619"/>
    </source>
</evidence>
<dbReference type="InterPro" id="IPR028933">
    <property type="entry name" value="Lebercilin_dom"/>
</dbReference>